<gene>
    <name evidence="2" type="ORF">QS748_13415</name>
    <name evidence="3" type="ORF">QS748_13520</name>
</gene>
<dbReference type="AlphaFoldDB" id="A0AA90NTH9"/>
<evidence type="ECO:0000313" key="3">
    <source>
        <dbReference type="EMBL" id="MDP0590140.1"/>
    </source>
</evidence>
<reference evidence="2" key="1">
    <citation type="submission" date="2023-06" db="EMBL/GenBank/DDBJ databases">
        <title>An intranuclear bacterial parasite of deep-sea mussels expresses apoptosis inhibitors acquired from its host.</title>
        <authorList>
            <person name="Gonzalez Porras M.A."/>
        </authorList>
    </citation>
    <scope>NUCLEOTIDE SEQUENCE</scope>
    <source>
        <strain evidence="2">IAP13</strain>
    </source>
</reference>
<dbReference type="EMBL" id="JASXSV010000031">
    <property type="protein sequence ID" value="MDP0590140.1"/>
    <property type="molecule type" value="Genomic_DNA"/>
</dbReference>
<dbReference type="Gene3D" id="3.40.640.10">
    <property type="entry name" value="Type I PLP-dependent aspartate aminotransferase-like (Major domain)"/>
    <property type="match status" value="1"/>
</dbReference>
<keyword evidence="2" id="KW-0808">Transferase</keyword>
<keyword evidence="2" id="KW-0032">Aminotransferase</keyword>
<name>A0AA90NTH9_9GAMM</name>
<proteinExistence type="predicted"/>
<keyword evidence="1" id="KW-0663">Pyridoxal phosphate</keyword>
<comment type="caution">
    <text evidence="2">The sequence shown here is derived from an EMBL/GenBank/DDBJ whole genome shotgun (WGS) entry which is preliminary data.</text>
</comment>
<dbReference type="InterPro" id="IPR000653">
    <property type="entry name" value="DegT/StrS_aminotransferase"/>
</dbReference>
<dbReference type="GO" id="GO:0008483">
    <property type="term" value="F:transaminase activity"/>
    <property type="evidence" value="ECO:0007669"/>
    <property type="project" value="UniProtKB-KW"/>
</dbReference>
<dbReference type="Pfam" id="PF01041">
    <property type="entry name" value="DegT_DnrJ_EryC1"/>
    <property type="match status" value="1"/>
</dbReference>
<organism evidence="2 4">
    <name type="scientific">Candidatus Endonucleibacter bathymodioli</name>
    <dbReference type="NCBI Taxonomy" id="539814"/>
    <lineage>
        <taxon>Bacteria</taxon>
        <taxon>Pseudomonadati</taxon>
        <taxon>Pseudomonadota</taxon>
        <taxon>Gammaproteobacteria</taxon>
        <taxon>Oceanospirillales</taxon>
        <taxon>Endozoicomonadaceae</taxon>
        <taxon>Candidatus Endonucleibacter</taxon>
    </lineage>
</organism>
<dbReference type="EMBL" id="JASXSV010000031">
    <property type="protein sequence ID" value="MDP0590119.1"/>
    <property type="molecule type" value="Genomic_DNA"/>
</dbReference>
<accession>A0AA90NTH9</accession>
<dbReference type="Proteomes" id="UP001178148">
    <property type="component" value="Unassembled WGS sequence"/>
</dbReference>
<keyword evidence="4" id="KW-1185">Reference proteome</keyword>
<sequence length="51" mass="6048">MKVPFFDLKRLHVDIRGKLDEAYRRVLDLGWVIQGSELEAFEKEFADYCEA</sequence>
<dbReference type="InterPro" id="IPR015421">
    <property type="entry name" value="PyrdxlP-dep_Trfase_major"/>
</dbReference>
<evidence type="ECO:0000313" key="4">
    <source>
        <dbReference type="Proteomes" id="UP001178148"/>
    </source>
</evidence>
<evidence type="ECO:0000313" key="2">
    <source>
        <dbReference type="EMBL" id="MDP0590119.1"/>
    </source>
</evidence>
<evidence type="ECO:0000256" key="1">
    <source>
        <dbReference type="ARBA" id="ARBA00022898"/>
    </source>
</evidence>
<protein>
    <submittedName>
        <fullName evidence="2">DegT/DnrJ/EryC1/StrS family aminotransferase</fullName>
    </submittedName>
</protein>